<sequence>MLMGGCSSTTSSGKFKDYFVGTVKIRLHEAELQEEHKHEPWKGYGVDGGFPKTIVSALKITNASGSYSLPVGMVNDLGDPNIGHVRVRQNGKLLELSMTNSDGAGGHHVLFEVDLEKAQARRFVRMVIEDDFTKTHDWTVIRKNKKKQQR</sequence>
<proteinExistence type="predicted"/>
<organism evidence="1">
    <name type="scientific">marine metagenome</name>
    <dbReference type="NCBI Taxonomy" id="408172"/>
    <lineage>
        <taxon>unclassified sequences</taxon>
        <taxon>metagenomes</taxon>
        <taxon>ecological metagenomes</taxon>
    </lineage>
</organism>
<evidence type="ECO:0000313" key="1">
    <source>
        <dbReference type="EMBL" id="SVC63313.1"/>
    </source>
</evidence>
<reference evidence="1" key="1">
    <citation type="submission" date="2018-05" db="EMBL/GenBank/DDBJ databases">
        <authorList>
            <person name="Lanie J.A."/>
            <person name="Ng W.-L."/>
            <person name="Kazmierczak K.M."/>
            <person name="Andrzejewski T.M."/>
            <person name="Davidsen T.M."/>
            <person name="Wayne K.J."/>
            <person name="Tettelin H."/>
            <person name="Glass J.I."/>
            <person name="Rusch D."/>
            <person name="Podicherti R."/>
            <person name="Tsui H.-C.T."/>
            <person name="Winkler M.E."/>
        </authorList>
    </citation>
    <scope>NUCLEOTIDE SEQUENCE</scope>
</reference>
<name>A0A382NQ72_9ZZZZ</name>
<dbReference type="EMBL" id="UINC01102019">
    <property type="protein sequence ID" value="SVC63313.1"/>
    <property type="molecule type" value="Genomic_DNA"/>
</dbReference>
<dbReference type="AlphaFoldDB" id="A0A382NQ72"/>
<protein>
    <submittedName>
        <fullName evidence="1">Uncharacterized protein</fullName>
    </submittedName>
</protein>
<accession>A0A382NQ72</accession>
<gene>
    <name evidence="1" type="ORF">METZ01_LOCUS316167</name>
</gene>